<evidence type="ECO:0000313" key="6">
    <source>
        <dbReference type="EMBL" id="CAL6027915.1"/>
    </source>
</evidence>
<evidence type="ECO:0000256" key="1">
    <source>
        <dbReference type="ARBA" id="ARBA00007118"/>
    </source>
</evidence>
<proteinExistence type="inferred from homology"/>
<evidence type="ECO:0000313" key="7">
    <source>
        <dbReference type="EMBL" id="CAL6093581.1"/>
    </source>
</evidence>
<dbReference type="SUPFAM" id="SSF55469">
    <property type="entry name" value="FMN-dependent nitroreductase-like"/>
    <property type="match status" value="1"/>
</dbReference>
<feature type="domain" description="4Fe-4S ferredoxin-type" evidence="3">
    <location>
        <begin position="3"/>
        <end position="31"/>
    </location>
</feature>
<dbReference type="Gene3D" id="3.40.109.10">
    <property type="entry name" value="NADH Oxidase"/>
    <property type="match status" value="1"/>
</dbReference>
<accession>A0AA86QXM1</accession>
<keyword evidence="2" id="KW-0560">Oxidoreductase</keyword>
<dbReference type="InterPro" id="IPR017896">
    <property type="entry name" value="4Fe4S_Fe-S-bd"/>
</dbReference>
<gene>
    <name evidence="6" type="ORF">HINF_LOCUS31552</name>
    <name evidence="4" type="ORF">HINF_LOCUS47050</name>
    <name evidence="5" type="ORF">HINF_LOCUS57156</name>
    <name evidence="7" type="ORF">HINF_LOCUS67059</name>
</gene>
<evidence type="ECO:0000313" key="5">
    <source>
        <dbReference type="EMBL" id="CAI9969511.1"/>
    </source>
</evidence>
<dbReference type="PANTHER" id="PTHR43673">
    <property type="entry name" value="NAD(P)H NITROREDUCTASE YDGI-RELATED"/>
    <property type="match status" value="1"/>
</dbReference>
<dbReference type="InterPro" id="IPR017900">
    <property type="entry name" value="4Fe4S_Fe_S_CS"/>
</dbReference>
<dbReference type="PROSITE" id="PS00198">
    <property type="entry name" value="4FE4S_FER_1"/>
    <property type="match status" value="1"/>
</dbReference>
<feature type="domain" description="4Fe-4S ferredoxin-type" evidence="3">
    <location>
        <begin position="32"/>
        <end position="61"/>
    </location>
</feature>
<dbReference type="SUPFAM" id="SSF54862">
    <property type="entry name" value="4Fe-4S ferredoxins"/>
    <property type="match status" value="1"/>
</dbReference>
<dbReference type="EMBL" id="CAXDID020000106">
    <property type="protein sequence ID" value="CAL6027915.1"/>
    <property type="molecule type" value="Genomic_DNA"/>
</dbReference>
<dbReference type="GO" id="GO:0016491">
    <property type="term" value="F:oxidoreductase activity"/>
    <property type="evidence" value="ECO:0007669"/>
    <property type="project" value="UniProtKB-KW"/>
</dbReference>
<dbReference type="Gene3D" id="3.30.70.20">
    <property type="match status" value="1"/>
</dbReference>
<reference evidence="4" key="1">
    <citation type="submission" date="2023-06" db="EMBL/GenBank/DDBJ databases">
        <authorList>
            <person name="Kurt Z."/>
        </authorList>
    </citation>
    <scope>NUCLEOTIDE SEQUENCE</scope>
</reference>
<dbReference type="InterPro" id="IPR000415">
    <property type="entry name" value="Nitroreductase-like"/>
</dbReference>
<dbReference type="PROSITE" id="PS51379">
    <property type="entry name" value="4FE4S_FER_2"/>
    <property type="match status" value="2"/>
</dbReference>
<dbReference type="PANTHER" id="PTHR43673:SF10">
    <property type="entry name" value="NADH DEHYDROGENASE_NAD(P)H NITROREDUCTASE XCC3605-RELATED"/>
    <property type="match status" value="1"/>
</dbReference>
<evidence type="ECO:0000259" key="3">
    <source>
        <dbReference type="PROSITE" id="PS51379"/>
    </source>
</evidence>
<evidence type="ECO:0000313" key="4">
    <source>
        <dbReference type="EMBL" id="CAI9959405.1"/>
    </source>
</evidence>
<dbReference type="EMBL" id="CAXDID020000459">
    <property type="protein sequence ID" value="CAL6093581.1"/>
    <property type="molecule type" value="Genomic_DNA"/>
</dbReference>
<dbReference type="EMBL" id="CATOUU010001060">
    <property type="protein sequence ID" value="CAI9969511.1"/>
    <property type="molecule type" value="Genomic_DNA"/>
</dbReference>
<evidence type="ECO:0000313" key="8">
    <source>
        <dbReference type="Proteomes" id="UP001642409"/>
    </source>
</evidence>
<evidence type="ECO:0000256" key="2">
    <source>
        <dbReference type="ARBA" id="ARBA00023002"/>
    </source>
</evidence>
<protein>
    <submittedName>
        <fullName evidence="4">Nitroreductase</fullName>
    </submittedName>
</protein>
<dbReference type="Pfam" id="PF00037">
    <property type="entry name" value="Fer4"/>
    <property type="match status" value="1"/>
</dbReference>
<sequence>MSIKFIVQEDKCTQCNKCVEVCSAKCLTLNGTKVIINEDKCHKCGHCFSICPTAAISMFDVNPATENYADDAVLKAIQMRHSIRSFKTEMFSTQELKKMLQSLKYGPSAMNARKTRFLVINRPKLEQLIPIVGEVVISAYPYLKAYIQNSVDPIFRGGPHLLLSVEKGKQSEDGIIAISEFELYASNMGLGTCNSGFFKSASNTPQVKTLLGLKEDETVTHCLVFGKPNIEFKRPVARPDLDIEIQ</sequence>
<organism evidence="4">
    <name type="scientific">Hexamita inflata</name>
    <dbReference type="NCBI Taxonomy" id="28002"/>
    <lineage>
        <taxon>Eukaryota</taxon>
        <taxon>Metamonada</taxon>
        <taxon>Diplomonadida</taxon>
        <taxon>Hexamitidae</taxon>
        <taxon>Hexamitinae</taxon>
        <taxon>Hexamita</taxon>
    </lineage>
</organism>
<name>A0AA86QXM1_9EUKA</name>
<keyword evidence="8" id="KW-1185">Reference proteome</keyword>
<reference evidence="6 8" key="2">
    <citation type="submission" date="2024-07" db="EMBL/GenBank/DDBJ databases">
        <authorList>
            <person name="Akdeniz Z."/>
        </authorList>
    </citation>
    <scope>NUCLEOTIDE SEQUENCE [LARGE SCALE GENOMIC DNA]</scope>
</reference>
<dbReference type="Pfam" id="PF00881">
    <property type="entry name" value="Nitroreductase"/>
    <property type="match status" value="1"/>
</dbReference>
<dbReference type="InterPro" id="IPR029479">
    <property type="entry name" value="Nitroreductase"/>
</dbReference>
<comment type="caution">
    <text evidence="4">The sequence shown here is derived from an EMBL/GenBank/DDBJ whole genome shotgun (WGS) entry which is preliminary data.</text>
</comment>
<dbReference type="EMBL" id="CATOUU010000918">
    <property type="protein sequence ID" value="CAI9959405.1"/>
    <property type="molecule type" value="Genomic_DNA"/>
</dbReference>
<comment type="similarity">
    <text evidence="1">Belongs to the nitroreductase family.</text>
</comment>
<dbReference type="AlphaFoldDB" id="A0AA86QXM1"/>
<dbReference type="Proteomes" id="UP001642409">
    <property type="component" value="Unassembled WGS sequence"/>
</dbReference>